<dbReference type="EMBL" id="EU826466">
    <property type="protein sequence ID" value="ACH62159.1"/>
    <property type="molecule type" value="Genomic_DNA"/>
</dbReference>
<dbReference type="CDD" id="cd06257">
    <property type="entry name" value="DnaJ"/>
    <property type="match status" value="1"/>
</dbReference>
<dbReference type="GO" id="GO:0051082">
    <property type="term" value="F:unfolded protein binding"/>
    <property type="evidence" value="ECO:0007669"/>
    <property type="project" value="TreeGrafter"/>
</dbReference>
<evidence type="ECO:0000256" key="2">
    <source>
        <dbReference type="SAM" id="MobiDB-lite"/>
    </source>
</evidence>
<dbReference type="PANTHER" id="PTHR43096:SF52">
    <property type="entry name" value="DNAJ HOMOLOG 1, MITOCHONDRIAL-RELATED"/>
    <property type="match status" value="1"/>
</dbReference>
<sequence>MSDRRAGPPYQRTNRPSEFFDSRDSPYSAGVGFPSCCTDLVPAPRNTRDPHDYYRELGVDPGASKAEIKSRLRQLYVELHPDTGAEPDPERLNRVKNIAEVLLDDQARLKYDNTPEGQRLMDKVYAEELSKLDLPRTAAAAREALRPQKASPYGKVGRFDYFSAGHRSTDPLCAQQWYHYLLGVMVKANYKGRLRLMLWDGTKPAWNAAQEILMVPRRWEPSAHAANALVTRVIGSTGISNISEVSPELPTHLSRT</sequence>
<dbReference type="GeneID" id="6920894"/>
<evidence type="ECO:0000256" key="1">
    <source>
        <dbReference type="ARBA" id="ARBA00023186"/>
    </source>
</evidence>
<dbReference type="Gene3D" id="1.10.287.110">
    <property type="entry name" value="DnaJ domain"/>
    <property type="match status" value="1"/>
</dbReference>
<organism evidence="4 5">
    <name type="scientific">Mycobacterium phage Myrna</name>
    <dbReference type="NCBI Taxonomy" id="546805"/>
    <lineage>
        <taxon>Viruses</taxon>
        <taxon>Duplodnaviria</taxon>
        <taxon>Heunggongvirae</taxon>
        <taxon>Uroviricota</taxon>
        <taxon>Caudoviricetes</taxon>
        <taxon>Ceeclamvirinae</taxon>
        <taxon>Myrnavirus</taxon>
        <taxon>Myrnavirus myrna</taxon>
    </lineage>
</organism>
<dbReference type="PROSITE" id="PS50076">
    <property type="entry name" value="DNAJ_2"/>
    <property type="match status" value="1"/>
</dbReference>
<dbReference type="SUPFAM" id="SSF46565">
    <property type="entry name" value="Chaperone J-domain"/>
    <property type="match status" value="1"/>
</dbReference>
<dbReference type="KEGG" id="vg:6920894"/>
<protein>
    <submittedName>
        <fullName evidence="4">DnaJ-like chaperonin</fullName>
    </submittedName>
</protein>
<dbReference type="OrthoDB" id="17106at10239"/>
<evidence type="ECO:0000313" key="5">
    <source>
        <dbReference type="Proteomes" id="UP000001849"/>
    </source>
</evidence>
<evidence type="ECO:0000313" key="4">
    <source>
        <dbReference type="EMBL" id="ACH62159.1"/>
    </source>
</evidence>
<feature type="region of interest" description="Disordered" evidence="2">
    <location>
        <begin position="1"/>
        <end position="25"/>
    </location>
</feature>
<evidence type="ECO:0000259" key="3">
    <source>
        <dbReference type="PROSITE" id="PS50076"/>
    </source>
</evidence>
<dbReference type="PANTHER" id="PTHR43096">
    <property type="entry name" value="DNAJ HOMOLOG 1, MITOCHONDRIAL-RELATED"/>
    <property type="match status" value="1"/>
</dbReference>
<reference evidence="4 5" key="1">
    <citation type="submission" date="2008-06" db="EMBL/GenBank/DDBJ databases">
        <authorList>
            <person name="Smith A.L."/>
            <person name="Paladin E.C."/>
            <person name="Jacobs-Sera D."/>
            <person name="Hendirx R.W."/>
            <person name="Hatfull G.F."/>
        </authorList>
    </citation>
    <scope>NUCLEOTIDE SEQUENCE [LARGE SCALE GENOMIC DNA]</scope>
</reference>
<gene>
    <name evidence="4" type="primary">190</name>
    <name evidence="4" type="ORF">MYRNA_190</name>
</gene>
<proteinExistence type="predicted"/>
<name>B5LJG2_9CAUD</name>
<dbReference type="SMART" id="SM00271">
    <property type="entry name" value="DnaJ"/>
    <property type="match status" value="1"/>
</dbReference>
<dbReference type="InterPro" id="IPR036869">
    <property type="entry name" value="J_dom_sf"/>
</dbReference>
<accession>B5LJG2</accession>
<keyword evidence="5" id="KW-1185">Reference proteome</keyword>
<dbReference type="InterPro" id="IPR001623">
    <property type="entry name" value="DnaJ_domain"/>
</dbReference>
<dbReference type="RefSeq" id="YP_002225069.1">
    <property type="nucleotide sequence ID" value="NC_011273.1"/>
</dbReference>
<dbReference type="Pfam" id="PF00226">
    <property type="entry name" value="DnaJ"/>
    <property type="match status" value="1"/>
</dbReference>
<feature type="domain" description="J" evidence="3">
    <location>
        <begin position="52"/>
        <end position="115"/>
    </location>
</feature>
<dbReference type="GO" id="GO:0042026">
    <property type="term" value="P:protein refolding"/>
    <property type="evidence" value="ECO:0007669"/>
    <property type="project" value="TreeGrafter"/>
</dbReference>
<keyword evidence="1" id="KW-0143">Chaperone</keyword>
<dbReference type="Proteomes" id="UP000001849">
    <property type="component" value="Segment"/>
</dbReference>